<dbReference type="HOGENOM" id="CLU_2288146_0_0_6"/>
<dbReference type="Proteomes" id="UP000035081">
    <property type="component" value="Chromosome"/>
</dbReference>
<gene>
    <name evidence="1" type="ORF">AU15_19570</name>
</gene>
<dbReference type="KEGG" id="msr:AU15_19570"/>
<reference evidence="1 2" key="1">
    <citation type="journal article" date="2014" name="Genome Announc.">
        <title>Draft Genome Sequences of Marinobacter similis A3d10T and Marinobacter salarius R9SW1T.</title>
        <authorList>
            <person name="Ivanova E.P."/>
            <person name="Ng H.J."/>
            <person name="Webb H.K."/>
            <person name="Feng G."/>
            <person name="Oshima K."/>
            <person name="Hattori M."/>
            <person name="Ohkuma M."/>
            <person name="Sergeev A.F."/>
            <person name="Mikhailov V.V."/>
            <person name="Crawford R.J."/>
            <person name="Sawabe T."/>
        </authorList>
    </citation>
    <scope>NUCLEOTIDE SEQUENCE [LARGE SCALE GENOMIC DNA]</scope>
    <source>
        <strain evidence="2">A3d10 and R9SW1</strain>
    </source>
</reference>
<sequence>MKTQISGIVIAQVADQIGGEVATSYLPAGYTGHCAIVAESNSDVIAVLSSGIEAFRVAAYAITPDGGYGSVSIHPTQLDETHESLLDWIDVGRKIRSAVED</sequence>
<protein>
    <submittedName>
        <fullName evidence="1">Uncharacterized protein</fullName>
    </submittedName>
</protein>
<evidence type="ECO:0000313" key="1">
    <source>
        <dbReference type="EMBL" id="AHI33377.1"/>
    </source>
</evidence>
<accession>W5YVY4</accession>
<proteinExistence type="predicted"/>
<dbReference type="EMBL" id="CP007152">
    <property type="protein sequence ID" value="AHI33377.1"/>
    <property type="molecule type" value="Genomic_DNA"/>
</dbReference>
<organism evidence="1 2">
    <name type="scientific">Marinobacter salarius</name>
    <dbReference type="NCBI Taxonomy" id="1420917"/>
    <lineage>
        <taxon>Bacteria</taxon>
        <taxon>Pseudomonadati</taxon>
        <taxon>Pseudomonadota</taxon>
        <taxon>Gammaproteobacteria</taxon>
        <taxon>Pseudomonadales</taxon>
        <taxon>Marinobacteraceae</taxon>
        <taxon>Marinobacter</taxon>
    </lineage>
</organism>
<evidence type="ECO:0000313" key="2">
    <source>
        <dbReference type="Proteomes" id="UP000035081"/>
    </source>
</evidence>
<dbReference type="AlphaFoldDB" id="W5YVY4"/>
<name>W5YVY4_9GAMM</name>